<sequence length="104" mass="11742">MLRQALDFVHANAEHDISIRDIASASGVTPRAIQYAFREHLDTTPLEYLRRLRLERAHRELKLADPARDTVTSIAARCGFSHLSRFSSEYKKTFGTAPSSTLRG</sequence>
<dbReference type="PANTHER" id="PTHR46796:SF12">
    <property type="entry name" value="HTH-TYPE DNA-BINDING TRANSCRIPTIONAL ACTIVATOR EUTR"/>
    <property type="match status" value="1"/>
</dbReference>
<dbReference type="InterPro" id="IPR020449">
    <property type="entry name" value="Tscrpt_reg_AraC-type_HTH"/>
</dbReference>
<dbReference type="Gene3D" id="1.10.10.60">
    <property type="entry name" value="Homeodomain-like"/>
    <property type="match status" value="1"/>
</dbReference>
<evidence type="ECO:0000256" key="3">
    <source>
        <dbReference type="ARBA" id="ARBA00023163"/>
    </source>
</evidence>
<comment type="caution">
    <text evidence="5">The sequence shown here is derived from an EMBL/GenBank/DDBJ whole genome shotgun (WGS) entry which is preliminary data.</text>
</comment>
<feature type="domain" description="HTH araC/xylS-type" evidence="4">
    <location>
        <begin position="3"/>
        <end position="104"/>
    </location>
</feature>
<dbReference type="PRINTS" id="PR00032">
    <property type="entry name" value="HTHARAC"/>
</dbReference>
<keyword evidence="2" id="KW-0238">DNA-binding</keyword>
<name>A0ABQ4VAZ4_9MYCO</name>
<evidence type="ECO:0000313" key="6">
    <source>
        <dbReference type="Proteomes" id="UP001060504"/>
    </source>
</evidence>
<accession>A0ABQ4VAZ4</accession>
<dbReference type="InterPro" id="IPR050204">
    <property type="entry name" value="AraC_XylS_family_regulators"/>
</dbReference>
<gene>
    <name evidence="5" type="ORF">NGTWS1702_23170</name>
</gene>
<dbReference type="SUPFAM" id="SSF46689">
    <property type="entry name" value="Homeodomain-like"/>
    <property type="match status" value="2"/>
</dbReference>
<dbReference type="PROSITE" id="PS00041">
    <property type="entry name" value="HTH_ARAC_FAMILY_1"/>
    <property type="match status" value="1"/>
</dbReference>
<dbReference type="SMART" id="SM00342">
    <property type="entry name" value="HTH_ARAC"/>
    <property type="match status" value="1"/>
</dbReference>
<dbReference type="EMBL" id="BPRH01002428">
    <property type="protein sequence ID" value="GJF17166.1"/>
    <property type="molecule type" value="Genomic_DNA"/>
</dbReference>
<dbReference type="InterPro" id="IPR018062">
    <property type="entry name" value="HTH_AraC-typ_CS"/>
</dbReference>
<dbReference type="Pfam" id="PF12833">
    <property type="entry name" value="HTH_18"/>
    <property type="match status" value="1"/>
</dbReference>
<dbReference type="InterPro" id="IPR009057">
    <property type="entry name" value="Homeodomain-like_sf"/>
</dbReference>
<dbReference type="PANTHER" id="PTHR46796">
    <property type="entry name" value="HTH-TYPE TRANSCRIPTIONAL ACTIVATOR RHAS-RELATED"/>
    <property type="match status" value="1"/>
</dbReference>
<keyword evidence="3" id="KW-0804">Transcription</keyword>
<evidence type="ECO:0000256" key="2">
    <source>
        <dbReference type="ARBA" id="ARBA00023125"/>
    </source>
</evidence>
<proteinExistence type="predicted"/>
<evidence type="ECO:0000256" key="1">
    <source>
        <dbReference type="ARBA" id="ARBA00023015"/>
    </source>
</evidence>
<evidence type="ECO:0000259" key="4">
    <source>
        <dbReference type="PROSITE" id="PS01124"/>
    </source>
</evidence>
<dbReference type="InterPro" id="IPR018060">
    <property type="entry name" value="HTH_AraC"/>
</dbReference>
<organism evidence="5 6">
    <name type="scientific">Mycolicibacterium cyprinidarum</name>
    <dbReference type="NCBI Taxonomy" id="2860311"/>
    <lineage>
        <taxon>Bacteria</taxon>
        <taxon>Bacillati</taxon>
        <taxon>Actinomycetota</taxon>
        <taxon>Actinomycetes</taxon>
        <taxon>Mycobacteriales</taxon>
        <taxon>Mycobacteriaceae</taxon>
        <taxon>Mycolicibacterium</taxon>
    </lineage>
</organism>
<reference evidence="5 6" key="1">
    <citation type="submission" date="2021-08" db="EMBL/GenBank/DDBJ databases">
        <title>Draft genome sequence of Mycolicibacterium sp. NGTWS1702 strain.</title>
        <authorList>
            <person name="Matsumoto M."/>
            <person name="Tang B.C.C."/>
            <person name="Machida Y."/>
            <person name="Matoyama H."/>
            <person name="Kishihara T."/>
            <person name="Sato S."/>
            <person name="Kondo I."/>
            <person name="Sano M."/>
            <person name="Kato G."/>
        </authorList>
    </citation>
    <scope>NUCLEOTIDE SEQUENCE [LARGE SCALE GENOMIC DNA]</scope>
    <source>
        <strain evidence="5 6">NGTWSNA01</strain>
    </source>
</reference>
<keyword evidence="6" id="KW-1185">Reference proteome</keyword>
<protein>
    <recommendedName>
        <fullName evidence="4">HTH araC/xylS-type domain-containing protein</fullName>
    </recommendedName>
</protein>
<dbReference type="PROSITE" id="PS01124">
    <property type="entry name" value="HTH_ARAC_FAMILY_2"/>
    <property type="match status" value="1"/>
</dbReference>
<keyword evidence="1" id="KW-0805">Transcription regulation</keyword>
<evidence type="ECO:0000313" key="5">
    <source>
        <dbReference type="EMBL" id="GJF17166.1"/>
    </source>
</evidence>
<dbReference type="Proteomes" id="UP001060504">
    <property type="component" value="Unassembled WGS sequence"/>
</dbReference>